<feature type="transmembrane region" description="Helical" evidence="6">
    <location>
        <begin position="12"/>
        <end position="30"/>
    </location>
</feature>
<dbReference type="Proteomes" id="UP000076830">
    <property type="component" value="Chromosome"/>
</dbReference>
<evidence type="ECO:0000313" key="8">
    <source>
        <dbReference type="Proteomes" id="UP000076830"/>
    </source>
</evidence>
<feature type="transmembrane region" description="Helical" evidence="6">
    <location>
        <begin position="142"/>
        <end position="159"/>
    </location>
</feature>
<evidence type="ECO:0000256" key="4">
    <source>
        <dbReference type="ARBA" id="ARBA00022989"/>
    </source>
</evidence>
<dbReference type="PATRIC" id="fig|1300342.3.peg.53"/>
<evidence type="ECO:0000256" key="6">
    <source>
        <dbReference type="SAM" id="Phobius"/>
    </source>
</evidence>
<dbReference type="KEGG" id="dko:I596_53"/>
<feature type="transmembrane region" description="Helical" evidence="6">
    <location>
        <begin position="83"/>
        <end position="102"/>
    </location>
</feature>
<dbReference type="STRING" id="1300342.I596_53"/>
<keyword evidence="3 6" id="KW-0812">Transmembrane</keyword>
<feature type="transmembrane region" description="Helical" evidence="6">
    <location>
        <begin position="206"/>
        <end position="229"/>
    </location>
</feature>
<gene>
    <name evidence="7" type="ORF">I596_53</name>
</gene>
<dbReference type="InterPro" id="IPR022369">
    <property type="entry name" value="Integral_membrane_TerC_rswitch"/>
</dbReference>
<feature type="transmembrane region" description="Helical" evidence="6">
    <location>
        <begin position="114"/>
        <end position="136"/>
    </location>
</feature>
<sequence>MHTIGTVELWVVFGAIVLIALAVDFLILRASGAHKVSFREAAIWSAGWIGLALLFNLGLWWWLDQQAGRVVANDIALEFLTGYVVEKALAIDNIFVFLLIFARFRVSPELQQRALMVGILGAIVLRALLILIGAALIARFHWILYLFGIFLVYTGIKMARAPNEEADFEGNPLMRWMRRHLRLTDRYHGTALSIVDNGVRYFTPMFVVMALIAVTDVIFAVDSIPAIFAITEDPFIVLTSNVFAVLGLRALFFLLAGMADRFHLLNYGLAATLVFIGIKMLIVDVWKVPVGLSLIVVALCIGTSMLASHLVRRREQRGA</sequence>
<feature type="transmembrane region" description="Helical" evidence="6">
    <location>
        <begin position="264"/>
        <end position="282"/>
    </location>
</feature>
<dbReference type="InterPro" id="IPR005496">
    <property type="entry name" value="Integral_membrane_TerC"/>
</dbReference>
<feature type="transmembrane region" description="Helical" evidence="6">
    <location>
        <begin position="235"/>
        <end position="257"/>
    </location>
</feature>
<keyword evidence="4 6" id="KW-1133">Transmembrane helix</keyword>
<protein>
    <submittedName>
        <fullName evidence="7">Integral membrane protein TerC</fullName>
    </submittedName>
</protein>
<feature type="transmembrane region" description="Helical" evidence="6">
    <location>
        <begin position="288"/>
        <end position="311"/>
    </location>
</feature>
<feature type="transmembrane region" description="Helical" evidence="6">
    <location>
        <begin position="42"/>
        <end position="63"/>
    </location>
</feature>
<evidence type="ECO:0000256" key="2">
    <source>
        <dbReference type="ARBA" id="ARBA00007511"/>
    </source>
</evidence>
<organism evidence="7 8">
    <name type="scientific">Dokdonella koreensis DS-123</name>
    <dbReference type="NCBI Taxonomy" id="1300342"/>
    <lineage>
        <taxon>Bacteria</taxon>
        <taxon>Pseudomonadati</taxon>
        <taxon>Pseudomonadota</taxon>
        <taxon>Gammaproteobacteria</taxon>
        <taxon>Lysobacterales</taxon>
        <taxon>Rhodanobacteraceae</taxon>
        <taxon>Dokdonella</taxon>
    </lineage>
</organism>
<dbReference type="RefSeq" id="WP_067642526.1">
    <property type="nucleotide sequence ID" value="NZ_CP015249.1"/>
</dbReference>
<evidence type="ECO:0000256" key="3">
    <source>
        <dbReference type="ARBA" id="ARBA00022692"/>
    </source>
</evidence>
<evidence type="ECO:0000313" key="7">
    <source>
        <dbReference type="EMBL" id="ANB16093.1"/>
    </source>
</evidence>
<keyword evidence="5 6" id="KW-0472">Membrane</keyword>
<evidence type="ECO:0000256" key="5">
    <source>
        <dbReference type="ARBA" id="ARBA00023136"/>
    </source>
</evidence>
<accession>A0A167G2Q2</accession>
<keyword evidence="8" id="KW-1185">Reference proteome</keyword>
<comment type="subcellular location">
    <subcellularLocation>
        <location evidence="1">Membrane</location>
        <topology evidence="1">Multi-pass membrane protein</topology>
    </subcellularLocation>
</comment>
<comment type="similarity">
    <text evidence="2">Belongs to the TerC family.</text>
</comment>
<dbReference type="GO" id="GO:0016020">
    <property type="term" value="C:membrane"/>
    <property type="evidence" value="ECO:0007669"/>
    <property type="project" value="UniProtKB-SubCell"/>
</dbReference>
<reference evidence="7 8" key="1">
    <citation type="submission" date="2016-04" db="EMBL/GenBank/DDBJ databases">
        <title>Complete genome sequence of Dokdonella koreensis DS-123T.</title>
        <authorList>
            <person name="Kim J.F."/>
            <person name="Lee H."/>
            <person name="Kwak M.-J."/>
        </authorList>
    </citation>
    <scope>NUCLEOTIDE SEQUENCE [LARGE SCALE GENOMIC DNA]</scope>
    <source>
        <strain evidence="7 8">DS-123</strain>
    </source>
</reference>
<dbReference type="OrthoDB" id="9783692at2"/>
<dbReference type="EMBL" id="CP015249">
    <property type="protein sequence ID" value="ANB16093.1"/>
    <property type="molecule type" value="Genomic_DNA"/>
</dbReference>
<dbReference type="Pfam" id="PF03741">
    <property type="entry name" value="TerC"/>
    <property type="match status" value="1"/>
</dbReference>
<name>A0A167G2Q2_9GAMM</name>
<proteinExistence type="inferred from homology"/>
<dbReference type="PANTHER" id="PTHR30238">
    <property type="entry name" value="MEMBRANE BOUND PREDICTED REDOX MODULATOR"/>
    <property type="match status" value="1"/>
</dbReference>
<dbReference type="PANTHER" id="PTHR30238:SF0">
    <property type="entry name" value="THYLAKOID MEMBRANE PROTEIN TERC, CHLOROPLASTIC"/>
    <property type="match status" value="1"/>
</dbReference>
<dbReference type="NCBIfam" id="TIGR03718">
    <property type="entry name" value="R_switched_Alx"/>
    <property type="match status" value="1"/>
</dbReference>
<evidence type="ECO:0000256" key="1">
    <source>
        <dbReference type="ARBA" id="ARBA00004141"/>
    </source>
</evidence>
<dbReference type="AlphaFoldDB" id="A0A167G2Q2"/>